<name>A0A1C3DS02_PHODD</name>
<evidence type="ECO:0000313" key="2">
    <source>
        <dbReference type="EMBL" id="KAB1173686.1"/>
    </source>
</evidence>
<dbReference type="EMBL" id="VZUQ01000097">
    <property type="protein sequence ID" value="KAB1173686.1"/>
    <property type="molecule type" value="Genomic_DNA"/>
</dbReference>
<sequence>MNHNDRIEDLELRISLAYQEGHFQQAKELEAQLSRIRGQRNQYDRNEPYSLEGRSYWDE</sequence>
<organism evidence="3 5">
    <name type="scientific">Photobacterium damselae subsp. damselae</name>
    <name type="common">Listonella damsela</name>
    <dbReference type="NCBI Taxonomy" id="85581"/>
    <lineage>
        <taxon>Bacteria</taxon>
        <taxon>Pseudomonadati</taxon>
        <taxon>Pseudomonadota</taxon>
        <taxon>Gammaproteobacteria</taxon>
        <taxon>Vibrionales</taxon>
        <taxon>Vibrionaceae</taxon>
        <taxon>Photobacterium</taxon>
    </lineage>
</organism>
<evidence type="ECO:0000256" key="1">
    <source>
        <dbReference type="SAM" id="MobiDB-lite"/>
    </source>
</evidence>
<dbReference type="EMBL" id="JABXOR010000344">
    <property type="protein sequence ID" value="NVO99666.1"/>
    <property type="molecule type" value="Genomic_DNA"/>
</dbReference>
<dbReference type="AlphaFoldDB" id="A0A1C3DS02"/>
<dbReference type="KEGG" id="pds:CAY62_15220"/>
<dbReference type="Proteomes" id="UP000480943">
    <property type="component" value="Unassembled WGS sequence"/>
</dbReference>
<evidence type="ECO:0000313" key="4">
    <source>
        <dbReference type="Proteomes" id="UP000480943"/>
    </source>
</evidence>
<accession>A0A1C3DS02</accession>
<dbReference type="GeneID" id="93399738"/>
<evidence type="ECO:0000313" key="5">
    <source>
        <dbReference type="Proteomes" id="UP000533429"/>
    </source>
</evidence>
<reference evidence="2 4" key="1">
    <citation type="submission" date="2019-09" db="EMBL/GenBank/DDBJ databases">
        <title>Photobacterium damselae subsp. damselae CDC-2227-81, a human clinical isolate.</title>
        <authorList>
            <person name="Osorio C.R."/>
        </authorList>
    </citation>
    <scope>NUCLEOTIDE SEQUENCE [LARGE SCALE GENOMIC DNA]</scope>
    <source>
        <strain evidence="2 4">CDC-2227-81</strain>
    </source>
</reference>
<protein>
    <submittedName>
        <fullName evidence="3">Uncharacterized protein</fullName>
    </submittedName>
</protein>
<dbReference type="Proteomes" id="UP000533429">
    <property type="component" value="Unassembled WGS sequence"/>
</dbReference>
<proteinExistence type="predicted"/>
<dbReference type="RefSeq" id="WP_036765723.1">
    <property type="nucleotide sequence ID" value="NZ_AP026781.1"/>
</dbReference>
<reference evidence="3 5" key="2">
    <citation type="submission" date="2020-06" db="EMBL/GenBank/DDBJ databases">
        <title>Photobacterium damselae subsp. damselae comparative genomics.</title>
        <authorList>
            <person name="Osorio C.R."/>
        </authorList>
    </citation>
    <scope>NUCLEOTIDE SEQUENCE [LARGE SCALE GENOMIC DNA]</scope>
    <source>
        <strain evidence="3 5">TW250/03</strain>
    </source>
</reference>
<gene>
    <name evidence="2" type="ORF">F6450_19965</name>
    <name evidence="3" type="ORF">HWA77_05515</name>
</gene>
<comment type="caution">
    <text evidence="3">The sequence shown here is derived from an EMBL/GenBank/DDBJ whole genome shotgun (WGS) entry which is preliminary data.</text>
</comment>
<evidence type="ECO:0000313" key="3">
    <source>
        <dbReference type="EMBL" id="NVO99666.1"/>
    </source>
</evidence>
<feature type="region of interest" description="Disordered" evidence="1">
    <location>
        <begin position="36"/>
        <end position="59"/>
    </location>
</feature>